<evidence type="ECO:0000256" key="1">
    <source>
        <dbReference type="SAM" id="MobiDB-lite"/>
    </source>
</evidence>
<evidence type="ECO:0000313" key="2">
    <source>
        <dbReference type="EMBL" id="OXA37414.1"/>
    </source>
</evidence>
<feature type="region of interest" description="Disordered" evidence="1">
    <location>
        <begin position="35"/>
        <end position="55"/>
    </location>
</feature>
<sequence length="258" mass="28481">MHNPGKEIQLHFKLNSKISRLLALMAIPFYNEEEEEDQVLGEDGEVQDGESCESGTTSFLGQLAKELVGVYCGTSGSSRTRATRRRRNGGNKTTSTSQQSQPLPDLVCCHVQAAQRVQRVVAQPENHELLNAPAQAPRRQGRQRHPRSPPLPQLPSLLPPADIDSDPSGLSLDVKMGIDVAYRRIGQDLREIADQFENDRSQDSTRPRRTRHAAGGGSRQPPLLSTPQINIKLEFALKITIPLTLLGLSLAFVKRNCP</sequence>
<proteinExistence type="predicted"/>
<organism evidence="2 3">
    <name type="scientific">Folsomia candida</name>
    <name type="common">Springtail</name>
    <dbReference type="NCBI Taxonomy" id="158441"/>
    <lineage>
        <taxon>Eukaryota</taxon>
        <taxon>Metazoa</taxon>
        <taxon>Ecdysozoa</taxon>
        <taxon>Arthropoda</taxon>
        <taxon>Hexapoda</taxon>
        <taxon>Collembola</taxon>
        <taxon>Entomobryomorpha</taxon>
        <taxon>Isotomoidea</taxon>
        <taxon>Isotomidae</taxon>
        <taxon>Proisotominae</taxon>
        <taxon>Folsomia</taxon>
    </lineage>
</organism>
<feature type="region of interest" description="Disordered" evidence="1">
    <location>
        <begin position="195"/>
        <end position="225"/>
    </location>
</feature>
<gene>
    <name evidence="2" type="ORF">Fcan01_27803</name>
</gene>
<comment type="caution">
    <text evidence="2">The sequence shown here is derived from an EMBL/GenBank/DDBJ whole genome shotgun (WGS) entry which is preliminary data.</text>
</comment>
<feature type="compositionally biased region" description="Basic and acidic residues" evidence="1">
    <location>
        <begin position="195"/>
        <end position="206"/>
    </location>
</feature>
<feature type="compositionally biased region" description="Acidic residues" evidence="1">
    <location>
        <begin position="35"/>
        <end position="51"/>
    </location>
</feature>
<feature type="region of interest" description="Disordered" evidence="1">
    <location>
        <begin position="125"/>
        <end position="168"/>
    </location>
</feature>
<accession>A0A226CXS7</accession>
<feature type="region of interest" description="Disordered" evidence="1">
    <location>
        <begin position="74"/>
        <end position="101"/>
    </location>
</feature>
<evidence type="ECO:0000313" key="3">
    <source>
        <dbReference type="Proteomes" id="UP000198287"/>
    </source>
</evidence>
<name>A0A226CXS7_FOLCA</name>
<dbReference type="AlphaFoldDB" id="A0A226CXS7"/>
<keyword evidence="3" id="KW-1185">Reference proteome</keyword>
<dbReference type="Proteomes" id="UP000198287">
    <property type="component" value="Unassembled WGS sequence"/>
</dbReference>
<dbReference type="EMBL" id="LNIX01000057">
    <property type="protein sequence ID" value="OXA37414.1"/>
    <property type="molecule type" value="Genomic_DNA"/>
</dbReference>
<reference evidence="2 3" key="1">
    <citation type="submission" date="2015-12" db="EMBL/GenBank/DDBJ databases">
        <title>The genome of Folsomia candida.</title>
        <authorList>
            <person name="Faddeeva A."/>
            <person name="Derks M.F."/>
            <person name="Anvar Y."/>
            <person name="Smit S."/>
            <person name="Van Straalen N."/>
            <person name="Roelofs D."/>
        </authorList>
    </citation>
    <scope>NUCLEOTIDE SEQUENCE [LARGE SCALE GENOMIC DNA]</scope>
    <source>
        <strain evidence="2 3">VU population</strain>
        <tissue evidence="2">Whole body</tissue>
    </source>
</reference>
<protein>
    <submittedName>
        <fullName evidence="2">Uncharacterized protein</fullName>
    </submittedName>
</protein>